<dbReference type="STRING" id="1892869.ACGLYG10_0083"/>
<name>A0A1M4RV70_9ACTO</name>
<feature type="transmembrane region" description="Helical" evidence="2">
    <location>
        <begin position="60"/>
        <end position="81"/>
    </location>
</feature>
<dbReference type="AlphaFoldDB" id="A0A1M4RV70"/>
<dbReference type="EMBL" id="FQTT01000001">
    <property type="protein sequence ID" value="SHE23886.1"/>
    <property type="molecule type" value="Genomic_DNA"/>
</dbReference>
<keyword evidence="2" id="KW-0812">Transmembrane</keyword>
<evidence type="ECO:0000256" key="2">
    <source>
        <dbReference type="SAM" id="Phobius"/>
    </source>
</evidence>
<accession>A0A1M4RV70</accession>
<reference evidence="4" key="1">
    <citation type="submission" date="2016-09" db="EMBL/GenBank/DDBJ databases">
        <authorList>
            <person name="Strepis N."/>
        </authorList>
    </citation>
    <scope>NUCLEOTIDE SEQUENCE [LARGE SCALE GENOMIC DNA]</scope>
</reference>
<keyword evidence="2" id="KW-1133">Transmembrane helix</keyword>
<feature type="transmembrane region" description="Helical" evidence="2">
    <location>
        <begin position="32"/>
        <end position="54"/>
    </location>
</feature>
<evidence type="ECO:0000313" key="3">
    <source>
        <dbReference type="EMBL" id="SHE23886.1"/>
    </source>
</evidence>
<evidence type="ECO:0000256" key="1">
    <source>
        <dbReference type="SAM" id="MobiDB-lite"/>
    </source>
</evidence>
<keyword evidence="2" id="KW-0472">Membrane</keyword>
<organism evidence="3 4">
    <name type="scientific">Actinomyces glycerinitolerans</name>
    <dbReference type="NCBI Taxonomy" id="1892869"/>
    <lineage>
        <taxon>Bacteria</taxon>
        <taxon>Bacillati</taxon>
        <taxon>Actinomycetota</taxon>
        <taxon>Actinomycetes</taxon>
        <taxon>Actinomycetales</taxon>
        <taxon>Actinomycetaceae</taxon>
        <taxon>Actinomyces</taxon>
    </lineage>
</organism>
<dbReference type="Proteomes" id="UP000184291">
    <property type="component" value="Unassembled WGS sequence"/>
</dbReference>
<gene>
    <name evidence="3" type="ORF">ACGLYG10_0083</name>
</gene>
<keyword evidence="4" id="KW-1185">Reference proteome</keyword>
<sequence>MRSSLETPPPAWGRHDEPMGQRRGTVGRGSDGMLVVWALLTCMLVGLLLAVAVTPSLYNASGLALSLSALAGWGVLSAKVLHGLR</sequence>
<evidence type="ECO:0000313" key="4">
    <source>
        <dbReference type="Proteomes" id="UP000184291"/>
    </source>
</evidence>
<feature type="region of interest" description="Disordered" evidence="1">
    <location>
        <begin position="1"/>
        <end position="28"/>
    </location>
</feature>
<protein>
    <submittedName>
        <fullName evidence="3">Uncharacterized protein</fullName>
    </submittedName>
</protein>
<proteinExistence type="predicted"/>